<name>A0A1X7VGV8_AMPQE</name>
<reference evidence="1" key="1">
    <citation type="submission" date="2017-05" db="UniProtKB">
        <authorList>
            <consortium name="EnsemblMetazoa"/>
        </authorList>
    </citation>
    <scope>IDENTIFICATION</scope>
</reference>
<sequence>NYVDEMEFLSLTRDDSFKICEAAGIVKVLRHLDQLRSPQASRNVASDLAMSTAGSPAESATLATSVPSNVSCDVWPCDVTDAAFSPAQSSESQSMQHHVPQPHPTPLLVFQHQFHPSLLVLQHQSHHSLHVLSCILYDLVILRNA</sequence>
<evidence type="ECO:0000313" key="1">
    <source>
        <dbReference type="EnsemblMetazoa" id="Aqu2.1.39014_001"/>
    </source>
</evidence>
<dbReference type="EnsemblMetazoa" id="Aqu2.1.39014_001">
    <property type="protein sequence ID" value="Aqu2.1.39014_001"/>
    <property type="gene ID" value="Aqu2.1.39014"/>
</dbReference>
<protein>
    <submittedName>
        <fullName evidence="1">Uncharacterized protein</fullName>
    </submittedName>
</protein>
<organism evidence="1">
    <name type="scientific">Amphimedon queenslandica</name>
    <name type="common">Sponge</name>
    <dbReference type="NCBI Taxonomy" id="400682"/>
    <lineage>
        <taxon>Eukaryota</taxon>
        <taxon>Metazoa</taxon>
        <taxon>Porifera</taxon>
        <taxon>Demospongiae</taxon>
        <taxon>Heteroscleromorpha</taxon>
        <taxon>Haplosclerida</taxon>
        <taxon>Niphatidae</taxon>
        <taxon>Amphimedon</taxon>
    </lineage>
</organism>
<dbReference type="AlphaFoldDB" id="A0A1X7VGV8"/>
<dbReference type="InParanoid" id="A0A1X7VGV8"/>
<accession>A0A1X7VGV8</accession>
<proteinExistence type="predicted"/>